<evidence type="ECO:0000256" key="5">
    <source>
        <dbReference type="ARBA" id="ARBA00022806"/>
    </source>
</evidence>
<evidence type="ECO:0000256" key="3">
    <source>
        <dbReference type="ARBA" id="ARBA00022741"/>
    </source>
</evidence>
<dbReference type="InterPro" id="IPR049730">
    <property type="entry name" value="SNF2/RAD54-like_C"/>
</dbReference>
<keyword evidence="5" id="KW-0347">Helicase</keyword>
<evidence type="ECO:0000259" key="10">
    <source>
        <dbReference type="PROSITE" id="PS51192"/>
    </source>
</evidence>
<evidence type="ECO:0000256" key="6">
    <source>
        <dbReference type="ARBA" id="ARBA00022840"/>
    </source>
</evidence>
<dbReference type="InterPro" id="IPR044972">
    <property type="entry name" value="Mot1"/>
</dbReference>
<feature type="domain" description="Helicase ATP-binding" evidence="10">
    <location>
        <begin position="1363"/>
        <end position="1536"/>
    </location>
</feature>
<gene>
    <name evidence="12" type="primary">MOT1</name>
    <name evidence="12" type="ORF">VKT23_013122</name>
</gene>
<proteinExistence type="predicted"/>
<keyword evidence="2" id="KW-0677">Repeat</keyword>
<evidence type="ECO:0000256" key="8">
    <source>
        <dbReference type="ARBA" id="ARBA00023242"/>
    </source>
</evidence>
<comment type="caution">
    <text evidence="12">The sequence shown here is derived from an EMBL/GenBank/DDBJ whole genome shotgun (WGS) entry which is preliminary data.</text>
</comment>
<dbReference type="CDD" id="cd17999">
    <property type="entry name" value="DEXHc_Mot1"/>
    <property type="match status" value="1"/>
</dbReference>
<dbReference type="InterPro" id="IPR014001">
    <property type="entry name" value="Helicase_ATP-bd"/>
</dbReference>
<keyword evidence="6" id="KW-0067">ATP-binding</keyword>
<keyword evidence="3" id="KW-0547">Nucleotide-binding</keyword>
<dbReference type="PROSITE" id="PS51192">
    <property type="entry name" value="HELICASE_ATP_BIND_1"/>
    <property type="match status" value="1"/>
</dbReference>
<protein>
    <submittedName>
        <fullName evidence="12">TATA-binding protein-associated factor mot1</fullName>
    </submittedName>
</protein>
<dbReference type="Gene3D" id="3.40.50.300">
    <property type="entry name" value="P-loop containing nucleotide triphosphate hydrolases"/>
    <property type="match status" value="1"/>
</dbReference>
<feature type="domain" description="Helicase C-terminal" evidence="11">
    <location>
        <begin position="1715"/>
        <end position="1874"/>
    </location>
</feature>
<evidence type="ECO:0000256" key="2">
    <source>
        <dbReference type="ARBA" id="ARBA00022737"/>
    </source>
</evidence>
<organism evidence="12 13">
    <name type="scientific">Marasmiellus scandens</name>
    <dbReference type="NCBI Taxonomy" id="2682957"/>
    <lineage>
        <taxon>Eukaryota</taxon>
        <taxon>Fungi</taxon>
        <taxon>Dikarya</taxon>
        <taxon>Basidiomycota</taxon>
        <taxon>Agaricomycotina</taxon>
        <taxon>Agaricomycetes</taxon>
        <taxon>Agaricomycetidae</taxon>
        <taxon>Agaricales</taxon>
        <taxon>Marasmiineae</taxon>
        <taxon>Omphalotaceae</taxon>
        <taxon>Marasmiellus</taxon>
    </lineage>
</organism>
<evidence type="ECO:0000256" key="7">
    <source>
        <dbReference type="ARBA" id="ARBA00023125"/>
    </source>
</evidence>
<evidence type="ECO:0000313" key="12">
    <source>
        <dbReference type="EMBL" id="KAK7449648.1"/>
    </source>
</evidence>
<dbReference type="InterPro" id="IPR000330">
    <property type="entry name" value="SNF2_N"/>
</dbReference>
<accession>A0ABR1J3M8</accession>
<feature type="region of interest" description="Disordered" evidence="9">
    <location>
        <begin position="1897"/>
        <end position="1916"/>
    </location>
</feature>
<dbReference type="Pfam" id="PF00176">
    <property type="entry name" value="SNF2-rel_dom"/>
    <property type="match status" value="1"/>
</dbReference>
<keyword evidence="8" id="KW-0539">Nucleus</keyword>
<keyword evidence="4" id="KW-0378">Hydrolase</keyword>
<dbReference type="Gene3D" id="1.25.10.10">
    <property type="entry name" value="Leucine-rich Repeat Variant"/>
    <property type="match status" value="2"/>
</dbReference>
<evidence type="ECO:0000259" key="11">
    <source>
        <dbReference type="PROSITE" id="PS51194"/>
    </source>
</evidence>
<dbReference type="SUPFAM" id="SSF48371">
    <property type="entry name" value="ARM repeat"/>
    <property type="match status" value="1"/>
</dbReference>
<dbReference type="SMART" id="SM00487">
    <property type="entry name" value="DEXDc"/>
    <property type="match status" value="1"/>
</dbReference>
<evidence type="ECO:0000313" key="13">
    <source>
        <dbReference type="Proteomes" id="UP001498398"/>
    </source>
</evidence>
<dbReference type="InterPro" id="IPR001650">
    <property type="entry name" value="Helicase_C-like"/>
</dbReference>
<dbReference type="Gene3D" id="3.40.50.10810">
    <property type="entry name" value="Tandem AAA-ATPase domain"/>
    <property type="match status" value="1"/>
</dbReference>
<dbReference type="Proteomes" id="UP001498398">
    <property type="component" value="Unassembled WGS sequence"/>
</dbReference>
<dbReference type="CDD" id="cd18793">
    <property type="entry name" value="SF2_C_SNF"/>
    <property type="match status" value="1"/>
</dbReference>
<dbReference type="EMBL" id="JBANRG010000035">
    <property type="protein sequence ID" value="KAK7449648.1"/>
    <property type="molecule type" value="Genomic_DNA"/>
</dbReference>
<evidence type="ECO:0000256" key="4">
    <source>
        <dbReference type="ARBA" id="ARBA00022801"/>
    </source>
</evidence>
<dbReference type="Pfam" id="PF12054">
    <property type="entry name" value="DUF3535"/>
    <property type="match status" value="1"/>
</dbReference>
<dbReference type="SUPFAM" id="SSF52540">
    <property type="entry name" value="P-loop containing nucleoside triphosphate hydrolases"/>
    <property type="match status" value="2"/>
</dbReference>
<comment type="subcellular location">
    <subcellularLocation>
        <location evidence="1">Nucleus</location>
    </subcellularLocation>
</comment>
<reference evidence="12 13" key="1">
    <citation type="submission" date="2024-01" db="EMBL/GenBank/DDBJ databases">
        <title>A draft genome for the cacao thread blight pathogen Marasmiellus scandens.</title>
        <authorList>
            <person name="Baruah I.K."/>
            <person name="Leung J."/>
            <person name="Bukari Y."/>
            <person name="Amoako-Attah I."/>
            <person name="Meinhardt L.W."/>
            <person name="Bailey B.A."/>
            <person name="Cohen S.P."/>
        </authorList>
    </citation>
    <scope>NUCLEOTIDE SEQUENCE [LARGE SCALE GENOMIC DNA]</scope>
    <source>
        <strain evidence="12 13">GH-19</strain>
    </source>
</reference>
<feature type="compositionally biased region" description="Basic and acidic residues" evidence="9">
    <location>
        <begin position="1083"/>
        <end position="1095"/>
    </location>
</feature>
<dbReference type="InterPro" id="IPR038718">
    <property type="entry name" value="SNF2-like_sf"/>
</dbReference>
<name>A0ABR1J3M8_9AGAR</name>
<keyword evidence="7" id="KW-0238">DNA-binding</keyword>
<dbReference type="PANTHER" id="PTHR36498">
    <property type="entry name" value="TATA-BINDING PROTEIN-ASSOCIATED FACTOR 172"/>
    <property type="match status" value="1"/>
</dbReference>
<feature type="region of interest" description="Disordered" evidence="9">
    <location>
        <begin position="193"/>
        <end position="289"/>
    </location>
</feature>
<dbReference type="InterPro" id="IPR011989">
    <property type="entry name" value="ARM-like"/>
</dbReference>
<evidence type="ECO:0000256" key="1">
    <source>
        <dbReference type="ARBA" id="ARBA00004123"/>
    </source>
</evidence>
<dbReference type="InterPro" id="IPR027417">
    <property type="entry name" value="P-loop_NTPase"/>
</dbReference>
<dbReference type="InterPro" id="IPR044078">
    <property type="entry name" value="Mot1_ATP-bd"/>
</dbReference>
<evidence type="ECO:0000256" key="9">
    <source>
        <dbReference type="SAM" id="MobiDB-lite"/>
    </source>
</evidence>
<dbReference type="Pfam" id="PF00271">
    <property type="entry name" value="Helicase_C"/>
    <property type="match status" value="1"/>
</dbReference>
<keyword evidence="13" id="KW-1185">Reference proteome</keyword>
<dbReference type="InterPro" id="IPR022707">
    <property type="entry name" value="Mot1_central_dom"/>
</dbReference>
<feature type="region of interest" description="Disordered" evidence="9">
    <location>
        <begin position="1073"/>
        <end position="1101"/>
    </location>
</feature>
<dbReference type="PROSITE" id="PS51194">
    <property type="entry name" value="HELICASE_CTER"/>
    <property type="match status" value="1"/>
</dbReference>
<dbReference type="InterPro" id="IPR016024">
    <property type="entry name" value="ARM-type_fold"/>
</dbReference>
<sequence length="1942" mass="214302">MTSRRAQLDRLLLLLDTGSSTSVRNTAAKQLAQLAAKSVTSDVAIAEDIKSTRQHVSLGDPAAWRELMAVVARIIPFLHSKSYETRAAASVALSNIFSLVPVWEPRHNHDAIPTDSRLSVPEYPKFSVQELILQGKLLLASSGKEFIRPAILSSPAEVKKARKEAMGRLGLEFLDDVAEEMDLDKELGADLEANGEAEAEVKTEDAPDSASPMDCEPKPAKPVPPSRSATPAEPSPTSPSTPDADTSVMSARERNRLKRKRKPGNSAFVAAPPPQSGGAKYNAAAAGPSKARLLTTEEPAQNASRLESPTPDKVVIDPSKGGAIEAKEVKQSKALEVKQGVWIWDGLAKVLEVDLFSAAWEVRHGAAMALRELLKVQGKCGGMQDGFSLEENEIAHEKWCNDLSAQLLCVFVLDRFGDFVSDQVVAPVREMVSQTLASLLIHMPRRSVLHVHSVLLQMIKQEFEVPLPATTNIKSKGKVSKVDKDQKAHIWEVRHAGLLGIKYEVAVRNDLFEANFVKPEVKEEDVEFDESGKMILRDVVDAAMLGLGDKDDDVRAVAASCLLPIASSLVEHLPEALDRVLLVLWNCLSDMKDDLSSSVGAVMELLGKLVTYEKVISVLANETVSLPLTTLAPTLFPFFRHTISNVRLSVVNTLHSFMTVESLPRDWISVPFLQLLFQNLMTEERTDIRNVSLLAWRTALSIVSGIEGWMESTITQQHILEWYAIVMTPLGMPIDSSNFYRPSLVADGDTAPERHNVDKNMLAQDLSLITIEVILKARMATASALALLMTFWPSAPQSVQGVFQPILLHYLESTSMLQNLLSAIISEEWAREYSSTAKPDSPPLVEASDFAKEISTKTLAWLQGNPPPAYHEMAFSLARIHADCVALLQSFVTDCKLPQSSIPALGTEIDITGTRAGCFTIDTAQQAVGSIFNRLKDSLGRAKKKELAVMSDKRNIIATSIERYSEVKAQHDIRVSAAFAAAFVAFRSTPDKVSPVVKGIMNGIKSEENADLQLHSAVAVASFIEFCTLHQIAQPPDKIVKNLCTFLCQDQEQTPTFAFARKITDGILSFQKPIQGGTTSQRNGKETAKEKEKVADAPNADDVSKARLARRGAGLAFDQLSTKFGNSLLQVIPNMWQSMAGGLISTFKSDSVEACDALMEKQFGQDVIDSLSVLEAVVPALHPDLWPKVAETFPMLLLALRSKFAIIRQSAAKCFAEICDVMTSEAMRFVIEQVVPLIADPLVLANRQGATELIYHIVQTLDIKALPYVIFMVVPVLGRMSDANDDIRSTATNTFASLVKMVPLEAGLPDPPGFPEELLKRREDERQFLTQLLDGNKVEQYTLPVSIKAELRKYQQEGVNWLAFLAKYQLHGILCDDMGLGKTLQSICILASKHFERQQRFKETKAPDAVHLPSLIVCPPTLTGHWYYEVLKYTDNLKPVMYTGNARERTKLLSKLKGYDVVITSYEVVRNDINNLEGIQWLYCILDEGHVIKNAKTKLTKAVKSVQAQHRLILSGTPIQNNVLELWSLFDFLMPGFLGTESSFNERFGKPILSNRDGKSKNGEAAALALEALHKQVLPFLLRRLKEDVLNDLPPKIIQDYYCELSEMQKNLYDDFSKSQALHNAEDAVQATKPQEGKQQHIFQSLQYLRKLCNHPALVLRDPETIAAALEKVGTKADTPNGLTDIQHAPKLQALRQLLLDCGIGGTANTTVDQGKSELIDTVSESNEAFSQHRVLIFCQMKQMLDIIETDLFKQHMPSVTYMRLDGSTEANKRHNIVQTFNADPSIDCLLLTTHVGGLGLTLTGADTVIFVEHDWNPMKDLQAMDRAHRIGQKKVVNVYRLVTKGTLEEKIMGLQRFKLNIANSVVTQQNSGLSSMDTDLVLDLFKRTSEEEDAAAAARKRAKETSGPVSQKNLLAGLEDLPPEGEYEGLDLSAFMGSIGR</sequence>
<dbReference type="SMART" id="SM00490">
    <property type="entry name" value="HELICc"/>
    <property type="match status" value="1"/>
</dbReference>
<dbReference type="PANTHER" id="PTHR36498:SF1">
    <property type="entry name" value="TATA-BINDING PROTEIN-ASSOCIATED FACTOR 172"/>
    <property type="match status" value="1"/>
</dbReference>